<dbReference type="GO" id="GO:0016757">
    <property type="term" value="F:glycosyltransferase activity"/>
    <property type="evidence" value="ECO:0007669"/>
    <property type="project" value="InterPro"/>
</dbReference>
<dbReference type="Pfam" id="PF00534">
    <property type="entry name" value="Glycos_transf_1"/>
    <property type="match status" value="1"/>
</dbReference>
<evidence type="ECO:0000259" key="1">
    <source>
        <dbReference type="Pfam" id="PF00534"/>
    </source>
</evidence>
<protein>
    <submittedName>
        <fullName evidence="2">Glycosyltransferase family 1 protein</fullName>
    </submittedName>
</protein>
<dbReference type="Gene3D" id="3.40.50.2000">
    <property type="entry name" value="Glycogen Phosphorylase B"/>
    <property type="match status" value="2"/>
</dbReference>
<dbReference type="SUPFAM" id="SSF53756">
    <property type="entry name" value="UDP-Glycosyltransferase/glycogen phosphorylase"/>
    <property type="match status" value="1"/>
</dbReference>
<accession>A0A7C3EX41</accession>
<dbReference type="PANTHER" id="PTHR12526">
    <property type="entry name" value="GLYCOSYLTRANSFERASE"/>
    <property type="match status" value="1"/>
</dbReference>
<dbReference type="EMBL" id="DSTX01000011">
    <property type="protein sequence ID" value="HFK20829.1"/>
    <property type="molecule type" value="Genomic_DNA"/>
</dbReference>
<organism evidence="2">
    <name type="scientific">Candidatus Methanomethylicus mesodigestus</name>
    <dbReference type="NCBI Taxonomy" id="1867258"/>
    <lineage>
        <taxon>Archaea</taxon>
        <taxon>Thermoproteota</taxon>
        <taxon>Methanosuratincolia</taxon>
        <taxon>Candidatus Methanomethylicales</taxon>
        <taxon>Candidatus Methanomethylicaceae</taxon>
        <taxon>Candidatus Methanomethylicus</taxon>
    </lineage>
</organism>
<name>A0A7C3EX41_9CREN</name>
<dbReference type="InterPro" id="IPR001296">
    <property type="entry name" value="Glyco_trans_1"/>
</dbReference>
<reference evidence="2" key="1">
    <citation type="journal article" date="2020" name="mSystems">
        <title>Genome- and Community-Level Interaction Insights into Carbon Utilization and Element Cycling Functions of Hydrothermarchaeota in Hydrothermal Sediment.</title>
        <authorList>
            <person name="Zhou Z."/>
            <person name="Liu Y."/>
            <person name="Xu W."/>
            <person name="Pan J."/>
            <person name="Luo Z.H."/>
            <person name="Li M."/>
        </authorList>
    </citation>
    <scope>NUCLEOTIDE SEQUENCE [LARGE SCALE GENOMIC DNA]</scope>
    <source>
        <strain evidence="2">SpSt-468</strain>
    </source>
</reference>
<proteinExistence type="predicted"/>
<gene>
    <name evidence="2" type="ORF">ENS19_06035</name>
</gene>
<comment type="caution">
    <text evidence="2">The sequence shown here is derived from an EMBL/GenBank/DDBJ whole genome shotgun (WGS) entry which is preliminary data.</text>
</comment>
<dbReference type="CDD" id="cd03801">
    <property type="entry name" value="GT4_PimA-like"/>
    <property type="match status" value="1"/>
</dbReference>
<dbReference type="AlphaFoldDB" id="A0A7C3EX41"/>
<feature type="domain" description="Glycosyl transferase family 1" evidence="1">
    <location>
        <begin position="168"/>
        <end position="337"/>
    </location>
</feature>
<sequence>MKVAMLNNPVVVVNPKMCGGVERMALLELDALEELGVDAKYYVRGFLGSDSRVEAMKDFRFGSDMGRRYYAWFAEKAADADVQHSQNAPLIALVSKHKNVLLHVHNVTTFPYYDLAKKNYDRCIFACCSSFILRELLRNNPSLPRERCTLLLNGIDTNLFSPSAETTPERPRILFTGAWIWHKGIRVFLDAMKILEDRGLDFEAAVAGSPYLYDTGDSQEWQSESDANIRASISQLRSARVVSVPDHSKMPDLYRSSEIYAFPSVWQEPFGLGLAEAMACGVPVVATKVGAVPEIVEDGRSGVLVEPGDPRALADAVAALIEDEGLRKRLAREGRKRIEERFSIASHARALYGIYRSMVG</sequence>
<evidence type="ECO:0000313" key="2">
    <source>
        <dbReference type="EMBL" id="HFK20829.1"/>
    </source>
</evidence>
<keyword evidence="2" id="KW-0808">Transferase</keyword>